<evidence type="ECO:0000313" key="2">
    <source>
        <dbReference type="EMBL" id="CRZ23651.1"/>
    </source>
</evidence>
<gene>
    <name evidence="2" type="primary">Bm9373</name>
    <name evidence="2" type="ORF">BM_Bm9373</name>
</gene>
<dbReference type="AlphaFoldDB" id="A0A1I9GAN9"/>
<evidence type="ECO:0000259" key="1">
    <source>
        <dbReference type="Pfam" id="PF04064"/>
    </source>
</evidence>
<organism evidence="2">
    <name type="scientific">Brugia malayi</name>
    <name type="common">Filarial nematode worm</name>
    <dbReference type="NCBI Taxonomy" id="6279"/>
    <lineage>
        <taxon>Eukaryota</taxon>
        <taxon>Metazoa</taxon>
        <taxon>Ecdysozoa</taxon>
        <taxon>Nematoda</taxon>
        <taxon>Chromadorea</taxon>
        <taxon>Rhabditida</taxon>
        <taxon>Spirurina</taxon>
        <taxon>Spiruromorpha</taxon>
        <taxon>Filarioidea</taxon>
        <taxon>Onchocercidae</taxon>
        <taxon>Brugia</taxon>
    </lineage>
</organism>
<name>A0A1I9GAN9_BRUMA</name>
<sequence>MLHLCESKVGRETLRIKNIYALLREFDRASSSSLLSVKKKEDSMITSPMISNNVDNITNNHSQSGIDDSKDMQVVSTVHNIQELSIECDNMQNMEFMNENENLIYIDGQNCSTLHALIGLLIQD</sequence>
<dbReference type="InterPro" id="IPR007206">
    <property type="entry name" value="Protein_HGH1_C"/>
</dbReference>
<reference evidence="2" key="2">
    <citation type="submission" date="2012-12" db="EMBL/GenBank/DDBJ databases">
        <authorList>
            <consortium name="WormBase Consortium"/>
            <person name="Ghedin E."/>
            <person name="Paulini M."/>
        </authorList>
    </citation>
    <scope>NUCLEOTIDE SEQUENCE</scope>
    <source>
        <strain evidence="2">FR3</strain>
    </source>
</reference>
<dbReference type="Pfam" id="PF04064">
    <property type="entry name" value="DUF384"/>
    <property type="match status" value="1"/>
</dbReference>
<dbReference type="EMBL" id="LN856901">
    <property type="protein sequence ID" value="CRZ23651.1"/>
    <property type="molecule type" value="Genomic_DNA"/>
</dbReference>
<feature type="domain" description="Protein HGH1 C-terminal" evidence="1">
    <location>
        <begin position="2"/>
        <end position="30"/>
    </location>
</feature>
<proteinExistence type="predicted"/>
<dbReference type="OMA" id="KDMQVVS"/>
<reference evidence="2" key="1">
    <citation type="journal article" date="2007" name="Science">
        <title>Draft genome of the filarial nematode parasite Brugia malayi.</title>
        <authorList>
            <person name="Ghedin E."/>
            <person name="Wang S."/>
            <person name="Spiro D."/>
            <person name="Caler E."/>
            <person name="Zhao Q."/>
            <person name="Crabtree J."/>
            <person name="Allen J.E."/>
            <person name="Delcher A.L."/>
            <person name="Guiliano D.B."/>
            <person name="Miranda-Saavedra D."/>
            <person name="Angiuoli S.V."/>
            <person name="Creasy T."/>
            <person name="Amedeo P."/>
            <person name="Haas B."/>
            <person name="El-Sayed N.M."/>
            <person name="Wortman J.R."/>
            <person name="Feldblyum T."/>
            <person name="Tallon L."/>
            <person name="Schatz M."/>
            <person name="Shumway M."/>
            <person name="Koo H."/>
            <person name="Salzberg S.L."/>
            <person name="Schobel S."/>
            <person name="Pertea M."/>
            <person name="Pop M."/>
            <person name="White O."/>
            <person name="Barton G.J."/>
            <person name="Carlow C.K."/>
            <person name="Crawford M.J."/>
            <person name="Daub J."/>
            <person name="Dimmic M.W."/>
            <person name="Estes C.F."/>
            <person name="Foster J.M."/>
            <person name="Ganatra M."/>
            <person name="Gregory W.F."/>
            <person name="Johnson N.M."/>
            <person name="Jin J."/>
            <person name="Komuniecki R."/>
            <person name="Korf I."/>
            <person name="Kumar S."/>
            <person name="Laney S."/>
            <person name="Li B.W."/>
            <person name="Li W."/>
            <person name="Lindblom T.H."/>
            <person name="Lustigman S."/>
            <person name="Ma D."/>
            <person name="Maina C.V."/>
            <person name="Martin D.M."/>
            <person name="McCarter J.P."/>
            <person name="McReynolds L."/>
            <person name="Mitreva M."/>
            <person name="Nutman T.B."/>
            <person name="Parkinson J."/>
            <person name="Peregrin-Alvarez J.M."/>
            <person name="Poole C."/>
            <person name="Ren Q."/>
            <person name="Saunders L."/>
            <person name="Sluder A.E."/>
            <person name="Smith K."/>
            <person name="Stanke M."/>
            <person name="Unnasch T.R."/>
            <person name="Ware J."/>
            <person name="Wei A.D."/>
            <person name="Weil G."/>
            <person name="Williams D.J."/>
            <person name="Zhang Y."/>
            <person name="Williams S.A."/>
            <person name="Fraser-Liggett C."/>
            <person name="Slatko B."/>
            <person name="Blaxter M.L."/>
            <person name="Scott A.L."/>
        </authorList>
    </citation>
    <scope>NUCLEOTIDE SEQUENCE</scope>
    <source>
        <strain evidence="2">FR3</strain>
    </source>
</reference>
<protein>
    <submittedName>
        <fullName evidence="2">Bm9373</fullName>
    </submittedName>
</protein>
<accession>A0A1I9GAN9</accession>